<sequence>MPHLSSQPAAPTLSAIICCYTCGRADLLSRAIAATRAQLHPGDELVVVVDHNDELLAMLTSQLGVDDSAVRVSPSTQARGLSGARNTGTRMARGEVLVFIDDDAEPDSGSFDAIRTRFADDEISALGGAITPNWILPQPTWFPEEFGWVVGCDYRGLPENGAQIRNPIGAAMAVRRDRLEVIGGFSTALGRHRDLPAGCEETLMGIALRQRFPHSRIVRDTGFRVRHAVSPDRNSFTYFSRRCYQEGRSKATLARLTSADAALAAERGYATRTLPQGMWRSRHTPTRAVALLAGLLVTCTGFCVGMVTSIGRAAPVVADHSRRGDSHRDACPREANPIR</sequence>
<dbReference type="PANTHER" id="PTHR43685:SF2">
    <property type="entry name" value="GLYCOSYLTRANSFERASE 2-LIKE DOMAIN-CONTAINING PROTEIN"/>
    <property type="match status" value="1"/>
</dbReference>
<name>L7KJF2_9ACTN</name>
<dbReference type="CDD" id="cd00761">
    <property type="entry name" value="Glyco_tranf_GTA_type"/>
    <property type="match status" value="1"/>
</dbReference>
<evidence type="ECO:0000259" key="3">
    <source>
        <dbReference type="Pfam" id="PF00535"/>
    </source>
</evidence>
<keyword evidence="2" id="KW-0472">Membrane</keyword>
<dbReference type="SUPFAM" id="SSF53448">
    <property type="entry name" value="Nucleotide-diphospho-sugar transferases"/>
    <property type="match status" value="1"/>
</dbReference>
<dbReference type="InterPro" id="IPR001173">
    <property type="entry name" value="Glyco_trans_2-like"/>
</dbReference>
<dbReference type="EMBL" id="BANR01000004">
    <property type="protein sequence ID" value="GAC48082.1"/>
    <property type="molecule type" value="Genomic_DNA"/>
</dbReference>
<keyword evidence="5" id="KW-1185">Reference proteome</keyword>
<feature type="region of interest" description="Disordered" evidence="1">
    <location>
        <begin position="318"/>
        <end position="339"/>
    </location>
</feature>
<dbReference type="OrthoDB" id="153025at2"/>
<dbReference type="STRING" id="1220583.GOACH_04_04800"/>
<accession>L7KJF2</accession>
<feature type="transmembrane region" description="Helical" evidence="2">
    <location>
        <begin position="288"/>
        <end position="310"/>
    </location>
</feature>
<dbReference type="InterPro" id="IPR050834">
    <property type="entry name" value="Glycosyltransf_2"/>
</dbReference>
<evidence type="ECO:0000313" key="4">
    <source>
        <dbReference type="EMBL" id="GAC48082.1"/>
    </source>
</evidence>
<dbReference type="PANTHER" id="PTHR43685">
    <property type="entry name" value="GLYCOSYLTRANSFERASE"/>
    <property type="match status" value="1"/>
</dbReference>
<dbReference type="AlphaFoldDB" id="L7KJF2"/>
<dbReference type="InterPro" id="IPR029044">
    <property type="entry name" value="Nucleotide-diphossugar_trans"/>
</dbReference>
<dbReference type="eggNOG" id="COG1216">
    <property type="taxonomic scope" value="Bacteria"/>
</dbReference>
<reference evidence="4 5" key="1">
    <citation type="submission" date="2012-12" db="EMBL/GenBank/DDBJ databases">
        <title>Whole genome shotgun sequence of Gordonia aichiensis NBRC 108223.</title>
        <authorList>
            <person name="Isaki-Nakamura S."/>
            <person name="Hosoyama A."/>
            <person name="Tsuchikane K."/>
            <person name="Ando Y."/>
            <person name="Baba S."/>
            <person name="Ohji S."/>
            <person name="Hamada M."/>
            <person name="Tamura T."/>
            <person name="Yamazoe A."/>
            <person name="Yamazaki S."/>
            <person name="Fujita N."/>
        </authorList>
    </citation>
    <scope>NUCLEOTIDE SEQUENCE [LARGE SCALE GENOMIC DNA]</scope>
    <source>
        <strain evidence="4 5">NBRC 108223</strain>
    </source>
</reference>
<dbReference type="RefSeq" id="WP_005172600.1">
    <property type="nucleotide sequence ID" value="NZ_BANR01000004.1"/>
</dbReference>
<dbReference type="Pfam" id="PF00535">
    <property type="entry name" value="Glycos_transf_2"/>
    <property type="match status" value="1"/>
</dbReference>
<keyword evidence="2" id="KW-0812">Transmembrane</keyword>
<evidence type="ECO:0000313" key="5">
    <source>
        <dbReference type="Proteomes" id="UP000010988"/>
    </source>
</evidence>
<proteinExistence type="predicted"/>
<dbReference type="Proteomes" id="UP000010988">
    <property type="component" value="Unassembled WGS sequence"/>
</dbReference>
<feature type="domain" description="Glycosyltransferase 2-like" evidence="3">
    <location>
        <begin position="14"/>
        <end position="179"/>
    </location>
</feature>
<evidence type="ECO:0000256" key="2">
    <source>
        <dbReference type="SAM" id="Phobius"/>
    </source>
</evidence>
<dbReference type="Gene3D" id="3.90.550.10">
    <property type="entry name" value="Spore Coat Polysaccharide Biosynthesis Protein SpsA, Chain A"/>
    <property type="match status" value="1"/>
</dbReference>
<organism evidence="4 5">
    <name type="scientific">Gordonia aichiensis NBRC 108223</name>
    <dbReference type="NCBI Taxonomy" id="1220583"/>
    <lineage>
        <taxon>Bacteria</taxon>
        <taxon>Bacillati</taxon>
        <taxon>Actinomycetota</taxon>
        <taxon>Actinomycetes</taxon>
        <taxon>Mycobacteriales</taxon>
        <taxon>Gordoniaceae</taxon>
        <taxon>Gordonia</taxon>
    </lineage>
</organism>
<comment type="caution">
    <text evidence="4">The sequence shown here is derived from an EMBL/GenBank/DDBJ whole genome shotgun (WGS) entry which is preliminary data.</text>
</comment>
<keyword evidence="4" id="KW-0808">Transferase</keyword>
<evidence type="ECO:0000256" key="1">
    <source>
        <dbReference type="SAM" id="MobiDB-lite"/>
    </source>
</evidence>
<keyword evidence="2" id="KW-1133">Transmembrane helix</keyword>
<dbReference type="GO" id="GO:0016740">
    <property type="term" value="F:transferase activity"/>
    <property type="evidence" value="ECO:0007669"/>
    <property type="project" value="UniProtKB-KW"/>
</dbReference>
<feature type="compositionally biased region" description="Basic and acidic residues" evidence="1">
    <location>
        <begin position="319"/>
        <end position="332"/>
    </location>
</feature>
<gene>
    <name evidence="4" type="ORF">GOACH_04_04800</name>
</gene>
<protein>
    <submittedName>
        <fullName evidence="4">Putative glycosyltransferase</fullName>
    </submittedName>
</protein>